<evidence type="ECO:0000256" key="1">
    <source>
        <dbReference type="SAM" id="MobiDB-lite"/>
    </source>
</evidence>
<sequence>KIYCTSQPPPPVAVAGRAGADRLVCLCPCVGACRGIRCVPHGSEPDHGVRLLQRRRGAQLHGVHGHGGRRGRAKQVADRRAGPPQRLQRGRPRRRRGHPSHLRLHLLQHQRELQGEHGPHGRACGLHPVHHRHGLLAWRRAQPDPPGRPRPPRRFLPQRRRWRLQRRGHGVPELHRLRRGVHHGRRSGAASARHPHRRLGVRRHRHRALLPHGRLHVHAPPIRRDRQGGALLRGLQGERRMGLGVQRDRGRCQPRHLDVANGGHAGAGQVPVRHRPLWCHARLARQGAPQDCHPRQRLRLPRYAVRPCNPFRSLLTNVTGTMVSSGEFLTEYSGQRQCHAWLLSVTIITAGESD</sequence>
<dbReference type="EMBL" id="AK369621">
    <property type="protein sequence ID" value="BAK00822.1"/>
    <property type="molecule type" value="mRNA"/>
</dbReference>
<feature type="non-terminal residue" evidence="2">
    <location>
        <position position="1"/>
    </location>
</feature>
<feature type="region of interest" description="Disordered" evidence="1">
    <location>
        <begin position="59"/>
        <end position="100"/>
    </location>
</feature>
<feature type="compositionally biased region" description="Basic residues" evidence="1">
    <location>
        <begin position="59"/>
        <end position="73"/>
    </location>
</feature>
<evidence type="ECO:0000313" key="2">
    <source>
        <dbReference type="EMBL" id="BAK00822.1"/>
    </source>
</evidence>
<proteinExistence type="evidence at transcript level"/>
<name>F2E0F0_HORVV</name>
<feature type="compositionally biased region" description="Basic residues" evidence="1">
    <location>
        <begin position="88"/>
        <end position="100"/>
    </location>
</feature>
<reference evidence="2" key="1">
    <citation type="journal article" date="2011" name="Plant Physiol.">
        <title>Comprehensive sequence analysis of 24,783 barley full-length cDNAs derived from 12 clone libraries.</title>
        <authorList>
            <person name="Matsumoto T."/>
            <person name="Tanaka T."/>
            <person name="Sakai H."/>
            <person name="Amano N."/>
            <person name="Kanamori H."/>
            <person name="Kurita K."/>
            <person name="Kikuta A."/>
            <person name="Kamiya K."/>
            <person name="Yamamoto M."/>
            <person name="Ikawa H."/>
            <person name="Fujii N."/>
            <person name="Hori K."/>
            <person name="Itoh T."/>
            <person name="Sato K."/>
        </authorList>
    </citation>
    <scope>NUCLEOTIDE SEQUENCE</scope>
    <source>
        <tissue evidence="2">Shoot and root</tissue>
    </source>
</reference>
<dbReference type="AlphaFoldDB" id="F2E0F0"/>
<protein>
    <submittedName>
        <fullName evidence="2">Predicted protein</fullName>
    </submittedName>
</protein>
<feature type="region of interest" description="Disordered" evidence="1">
    <location>
        <begin position="181"/>
        <end position="200"/>
    </location>
</feature>
<organism evidence="2">
    <name type="scientific">Hordeum vulgare subsp. vulgare</name>
    <name type="common">Domesticated barley</name>
    <dbReference type="NCBI Taxonomy" id="112509"/>
    <lineage>
        <taxon>Eukaryota</taxon>
        <taxon>Viridiplantae</taxon>
        <taxon>Streptophyta</taxon>
        <taxon>Embryophyta</taxon>
        <taxon>Tracheophyta</taxon>
        <taxon>Spermatophyta</taxon>
        <taxon>Magnoliopsida</taxon>
        <taxon>Liliopsida</taxon>
        <taxon>Poales</taxon>
        <taxon>Poaceae</taxon>
        <taxon>BOP clade</taxon>
        <taxon>Pooideae</taxon>
        <taxon>Triticodae</taxon>
        <taxon>Triticeae</taxon>
        <taxon>Hordeinae</taxon>
        <taxon>Hordeum</taxon>
    </lineage>
</organism>
<accession>F2E0F0</accession>